<keyword evidence="1" id="KW-1133">Transmembrane helix</keyword>
<reference evidence="2" key="1">
    <citation type="submission" date="2022-03" db="EMBL/GenBank/DDBJ databases">
        <authorList>
            <person name="Martin C."/>
        </authorList>
    </citation>
    <scope>NUCLEOTIDE SEQUENCE</scope>
</reference>
<dbReference type="UniPathway" id="UPA00378"/>
<dbReference type="GO" id="GO:0008107">
    <property type="term" value="F:galactoside 2-alpha-L-fucosyltransferase activity"/>
    <property type="evidence" value="ECO:0007669"/>
    <property type="project" value="InterPro"/>
</dbReference>
<feature type="transmembrane region" description="Helical" evidence="1">
    <location>
        <begin position="6"/>
        <end position="22"/>
    </location>
</feature>
<dbReference type="Proteomes" id="UP000749559">
    <property type="component" value="Unassembled WGS sequence"/>
</dbReference>
<dbReference type="Pfam" id="PF01531">
    <property type="entry name" value="Glyco_transf_11"/>
    <property type="match status" value="1"/>
</dbReference>
<keyword evidence="1" id="KW-0808">Transferase</keyword>
<keyword evidence="3" id="KW-1185">Reference proteome</keyword>
<comment type="pathway">
    <text evidence="1">Protein modification; protein glycosylation.</text>
</comment>
<accession>A0A8J1TTF1</accession>
<dbReference type="PANTHER" id="PTHR11927:SF9">
    <property type="entry name" value="L-FUCOSYLTRANSFERASE"/>
    <property type="match status" value="1"/>
</dbReference>
<dbReference type="InterPro" id="IPR002516">
    <property type="entry name" value="Glyco_trans_11"/>
</dbReference>
<dbReference type="EC" id="2.4.1.-" evidence="1"/>
<evidence type="ECO:0000313" key="3">
    <source>
        <dbReference type="Proteomes" id="UP000749559"/>
    </source>
</evidence>
<dbReference type="GO" id="GO:0032580">
    <property type="term" value="C:Golgi cisterna membrane"/>
    <property type="evidence" value="ECO:0007669"/>
    <property type="project" value="UniProtKB-SubCell"/>
</dbReference>
<protein>
    <recommendedName>
        <fullName evidence="1">L-Fucosyltransferase</fullName>
        <ecNumber evidence="1">2.4.1.-</ecNumber>
    </recommendedName>
</protein>
<comment type="similarity">
    <text evidence="1">Belongs to the glycosyltransferase 11 family.</text>
</comment>
<keyword evidence="1" id="KW-0812">Transmembrane</keyword>
<dbReference type="AlphaFoldDB" id="A0A8J1TTF1"/>
<keyword evidence="1" id="KW-0328">Glycosyltransferase</keyword>
<keyword evidence="1" id="KW-0472">Membrane</keyword>
<keyword evidence="1" id="KW-0325">Glycoprotein</keyword>
<keyword evidence="1" id="KW-0333">Golgi apparatus</keyword>
<comment type="subcellular location">
    <subcellularLocation>
        <location evidence="1">Golgi apparatus</location>
        <location evidence="1">Golgi stack membrane</location>
        <topology evidence="1">Single-pass type II membrane protein</topology>
    </subcellularLocation>
</comment>
<dbReference type="OrthoDB" id="3226at2759"/>
<proteinExistence type="inferred from homology"/>
<organism evidence="2 3">
    <name type="scientific">Owenia fusiformis</name>
    <name type="common">Polychaete worm</name>
    <dbReference type="NCBI Taxonomy" id="6347"/>
    <lineage>
        <taxon>Eukaryota</taxon>
        <taxon>Metazoa</taxon>
        <taxon>Spiralia</taxon>
        <taxon>Lophotrochozoa</taxon>
        <taxon>Annelida</taxon>
        <taxon>Polychaeta</taxon>
        <taxon>Sedentaria</taxon>
        <taxon>Canalipalpata</taxon>
        <taxon>Sabellida</taxon>
        <taxon>Oweniida</taxon>
        <taxon>Oweniidae</taxon>
        <taxon>Owenia</taxon>
    </lineage>
</organism>
<dbReference type="CDD" id="cd11301">
    <property type="entry name" value="Fut1_Fut2_like"/>
    <property type="match status" value="1"/>
</dbReference>
<dbReference type="EMBL" id="CAIIXF020000007">
    <property type="protein sequence ID" value="CAH1789503.1"/>
    <property type="molecule type" value="Genomic_DNA"/>
</dbReference>
<gene>
    <name evidence="2" type="ORF">OFUS_LOCUS14847</name>
</gene>
<evidence type="ECO:0000256" key="1">
    <source>
        <dbReference type="RuleBase" id="RU363129"/>
    </source>
</evidence>
<dbReference type="PANTHER" id="PTHR11927">
    <property type="entry name" value="GALACTOSIDE 2-L-FUCOSYLTRANSFERASE"/>
    <property type="match status" value="1"/>
</dbReference>
<keyword evidence="1" id="KW-0735">Signal-anchor</keyword>
<dbReference type="GO" id="GO:0005975">
    <property type="term" value="P:carbohydrate metabolic process"/>
    <property type="evidence" value="ECO:0007669"/>
    <property type="project" value="InterPro"/>
</dbReference>
<comment type="caution">
    <text evidence="2">The sequence shown here is derived from an EMBL/GenBank/DDBJ whole genome shotgun (WGS) entry which is preliminary data.</text>
</comment>
<evidence type="ECO:0000313" key="2">
    <source>
        <dbReference type="EMBL" id="CAH1789503.1"/>
    </source>
</evidence>
<sequence length="335" mass="38906">MKRVMYVFYALLFVEGLSIIYIRTLRPQIYRTGLINQTISNILAKSIAIYDRNTFKYLEDNFNYPVTFDQNGRLCNQLFEFASTIGIAQKNSLSPRLARWSPIRECFDIRITDENTADGQKVYFAKEEETFGPAYLKFEKKAFHIGRTFKKLKGNMQSWKYFSHVDEIVRKELNFRQKHIIAANKFLSSKKKGNSSSTYVSLQVRRTDFVKKYSSLINGITLKYINSAMSAFLSTFTDVIFVVVSDDIAWCKNNINSTKYDIIYSEGHSACQDLSILAHCNHSIITAGSTFGWWGAYLANGQATYYEKWLKHGHWNSIPFVEKDVFLPRWTILER</sequence>
<name>A0A8J1TTF1_OWEFU</name>